<dbReference type="VEuPathDB" id="FungiDB:SCODWIG_00531"/>
<dbReference type="Pfam" id="PF14630">
    <property type="entry name" value="ORC5_C"/>
    <property type="match status" value="1"/>
</dbReference>
<dbReference type="Pfam" id="PF21639">
    <property type="entry name" value="ORC5_lid"/>
    <property type="match status" value="1"/>
</dbReference>
<keyword evidence="3" id="KW-0235">DNA replication</keyword>
<evidence type="ECO:0000259" key="7">
    <source>
        <dbReference type="Pfam" id="PF13191"/>
    </source>
</evidence>
<dbReference type="InterPro" id="IPR047088">
    <property type="entry name" value="ORC5_C"/>
</dbReference>
<dbReference type="Proteomes" id="UP000262825">
    <property type="component" value="Unassembled WGS sequence"/>
</dbReference>
<dbReference type="GO" id="GO:0006270">
    <property type="term" value="P:DNA replication initiation"/>
    <property type="evidence" value="ECO:0007669"/>
    <property type="project" value="TreeGrafter"/>
</dbReference>
<evidence type="ECO:0000256" key="6">
    <source>
        <dbReference type="ARBA" id="ARBA00023242"/>
    </source>
</evidence>
<proteinExistence type="inferred from homology"/>
<dbReference type="PANTHER" id="PTHR12705:SF0">
    <property type="entry name" value="ORIGIN RECOGNITION COMPLEX SUBUNIT 5"/>
    <property type="match status" value="1"/>
</dbReference>
<protein>
    <submittedName>
        <fullName evidence="10">Related to Origin recognition complex subunit 5</fullName>
    </submittedName>
</protein>
<dbReference type="InterPro" id="IPR027417">
    <property type="entry name" value="P-loop_NTPase"/>
</dbReference>
<feature type="domain" description="Orc1-like AAA ATPase" evidence="7">
    <location>
        <begin position="7"/>
        <end position="163"/>
    </location>
</feature>
<feature type="domain" description="Origin recognition complex subunit 5 C-terminal" evidence="8">
    <location>
        <begin position="321"/>
        <end position="479"/>
    </location>
</feature>
<keyword evidence="6" id="KW-0539">Nucleus</keyword>
<comment type="similarity">
    <text evidence="2">Belongs to the ORC5 family.</text>
</comment>
<evidence type="ECO:0000256" key="1">
    <source>
        <dbReference type="ARBA" id="ARBA00004123"/>
    </source>
</evidence>
<evidence type="ECO:0000313" key="10">
    <source>
        <dbReference type="EMBL" id="SSD58770.1"/>
    </source>
</evidence>
<evidence type="ECO:0000256" key="4">
    <source>
        <dbReference type="ARBA" id="ARBA00022741"/>
    </source>
</evidence>
<dbReference type="Gene3D" id="3.40.50.300">
    <property type="entry name" value="P-loop containing nucleotide triphosphate hydrolases"/>
    <property type="match status" value="1"/>
</dbReference>
<name>A0A376B3S2_9ASCO</name>
<sequence>MSKLKNVVHRDEELVFLDSFIDKDNQPDLKPNNVIIQGYQSCGKTYVVEEYFKQQKNEILSCIINHKEIFSWKNLLKEISRASLQTLRLKFSNYKVSNIIDPSGTEHFYLLVRFFSQLFSDCGQQIDEAARYSFYVVIDKIDQLPEIDVNTFPKLIKLHEILPSNLKFKLKFIYTVENVSFIDKYASYDIPTIVFPRYTADECLQILLSKKCLFKASSQFNEKLVDEIGIKDTVPRVKNQIVEAFLHFVYEAFYLYTGSNLQDLLDMAFLKWPQFVQILNNDNYANEVDMYKQSIDLWKNTQDYLEENIPGNNKLESQYDLSDLSKYLLVASYLCSYLQPKYDSKVFAKKSALRQGRVSYGRRAKFDFNPRHLSPGIFPLERLLAIFQAIYPYSDRDRNYTDEEKDDINNKHFSGLIPNTSNVEVYEAIGELISSKLLLPSKFLHASPLNSNTKWKVNVPWEIILEISSSLHFDITEYLQ</sequence>
<dbReference type="InterPro" id="IPR041664">
    <property type="entry name" value="AAA_16"/>
</dbReference>
<dbReference type="InterPro" id="IPR020796">
    <property type="entry name" value="ORC5"/>
</dbReference>
<dbReference type="GO" id="GO:0005664">
    <property type="term" value="C:nuclear origin of replication recognition complex"/>
    <property type="evidence" value="ECO:0007669"/>
    <property type="project" value="TreeGrafter"/>
</dbReference>
<dbReference type="InterPro" id="IPR048866">
    <property type="entry name" value="ORC5_lid"/>
</dbReference>
<gene>
    <name evidence="10" type="ORF">SCODWIG_00531</name>
</gene>
<evidence type="ECO:0000259" key="9">
    <source>
        <dbReference type="Pfam" id="PF21639"/>
    </source>
</evidence>
<keyword evidence="5" id="KW-0067">ATP-binding</keyword>
<evidence type="ECO:0000256" key="3">
    <source>
        <dbReference type="ARBA" id="ARBA00022705"/>
    </source>
</evidence>
<evidence type="ECO:0000256" key="2">
    <source>
        <dbReference type="ARBA" id="ARBA00006269"/>
    </source>
</evidence>
<dbReference type="Gene3D" id="1.10.8.60">
    <property type="match status" value="1"/>
</dbReference>
<keyword evidence="11" id="KW-1185">Reference proteome</keyword>
<dbReference type="OrthoDB" id="365981at2759"/>
<dbReference type="PANTHER" id="PTHR12705">
    <property type="entry name" value="ORIGIN RECOGNITION COMPLEX SUBUNIT 5"/>
    <property type="match status" value="1"/>
</dbReference>
<feature type="domain" description="ORC5 lid" evidence="9">
    <location>
        <begin position="244"/>
        <end position="297"/>
    </location>
</feature>
<dbReference type="GO" id="GO:0003688">
    <property type="term" value="F:DNA replication origin binding"/>
    <property type="evidence" value="ECO:0007669"/>
    <property type="project" value="TreeGrafter"/>
</dbReference>
<comment type="subcellular location">
    <subcellularLocation>
        <location evidence="1">Nucleus</location>
    </subcellularLocation>
</comment>
<evidence type="ECO:0000256" key="5">
    <source>
        <dbReference type="ARBA" id="ARBA00022840"/>
    </source>
</evidence>
<evidence type="ECO:0000313" key="11">
    <source>
        <dbReference type="Proteomes" id="UP000262825"/>
    </source>
</evidence>
<evidence type="ECO:0000259" key="8">
    <source>
        <dbReference type="Pfam" id="PF14630"/>
    </source>
</evidence>
<dbReference type="SUPFAM" id="SSF52540">
    <property type="entry name" value="P-loop containing nucleoside triphosphate hydrolases"/>
    <property type="match status" value="1"/>
</dbReference>
<reference evidence="11" key="1">
    <citation type="submission" date="2018-06" db="EMBL/GenBank/DDBJ databases">
        <authorList>
            <person name="Guldener U."/>
        </authorList>
    </citation>
    <scope>NUCLEOTIDE SEQUENCE [LARGE SCALE GENOMIC DNA]</scope>
    <source>
        <strain evidence="11">UTAD17</strain>
    </source>
</reference>
<dbReference type="Pfam" id="PF13191">
    <property type="entry name" value="AAA_16"/>
    <property type="match status" value="1"/>
</dbReference>
<accession>A0A376B3S2</accession>
<organism evidence="10 11">
    <name type="scientific">Saccharomycodes ludwigii</name>
    <dbReference type="NCBI Taxonomy" id="36035"/>
    <lineage>
        <taxon>Eukaryota</taxon>
        <taxon>Fungi</taxon>
        <taxon>Dikarya</taxon>
        <taxon>Ascomycota</taxon>
        <taxon>Saccharomycotina</taxon>
        <taxon>Saccharomycetes</taxon>
        <taxon>Saccharomycodales</taxon>
        <taxon>Saccharomycodaceae</taxon>
        <taxon>Saccharomycodes</taxon>
    </lineage>
</organism>
<dbReference type="EMBL" id="UFAJ01000046">
    <property type="protein sequence ID" value="SSD58770.1"/>
    <property type="molecule type" value="Genomic_DNA"/>
</dbReference>
<dbReference type="AlphaFoldDB" id="A0A376B3S2"/>
<keyword evidence="4" id="KW-0547">Nucleotide-binding</keyword>